<gene>
    <name evidence="6" type="ORF">BDN70DRAFT_267379</name>
</gene>
<organism evidence="6 7">
    <name type="scientific">Pholiota conissans</name>
    <dbReference type="NCBI Taxonomy" id="109636"/>
    <lineage>
        <taxon>Eukaryota</taxon>
        <taxon>Fungi</taxon>
        <taxon>Dikarya</taxon>
        <taxon>Basidiomycota</taxon>
        <taxon>Agaricomycotina</taxon>
        <taxon>Agaricomycetes</taxon>
        <taxon>Agaricomycetidae</taxon>
        <taxon>Agaricales</taxon>
        <taxon>Agaricineae</taxon>
        <taxon>Strophariaceae</taxon>
        <taxon>Pholiota</taxon>
    </lineage>
</organism>
<dbReference type="InterPro" id="IPR000073">
    <property type="entry name" value="AB_hydrolase_1"/>
</dbReference>
<evidence type="ECO:0000313" key="6">
    <source>
        <dbReference type="EMBL" id="KAF9475280.1"/>
    </source>
</evidence>
<comment type="similarity">
    <text evidence="1">Belongs to the peptidase S33 family.</text>
</comment>
<dbReference type="InterPro" id="IPR051601">
    <property type="entry name" value="Serine_prot/Carboxylest_S33"/>
</dbReference>
<evidence type="ECO:0000259" key="5">
    <source>
        <dbReference type="Pfam" id="PF08386"/>
    </source>
</evidence>
<dbReference type="Gene3D" id="3.40.50.1820">
    <property type="entry name" value="alpha/beta hydrolase"/>
    <property type="match status" value="1"/>
</dbReference>
<feature type="domain" description="AB hydrolase-1" evidence="4">
    <location>
        <begin position="115"/>
        <end position="273"/>
    </location>
</feature>
<dbReference type="InterPro" id="IPR013595">
    <property type="entry name" value="Pept_S33_TAP-like_C"/>
</dbReference>
<keyword evidence="3" id="KW-1133">Transmembrane helix</keyword>
<dbReference type="PANTHER" id="PTHR43248">
    <property type="entry name" value="2-SUCCINYL-6-HYDROXY-2,4-CYCLOHEXADIENE-1-CARBOXYLATE SYNTHASE"/>
    <property type="match status" value="1"/>
</dbReference>
<dbReference type="SUPFAM" id="SSF53474">
    <property type="entry name" value="alpha/beta-Hydrolases"/>
    <property type="match status" value="1"/>
</dbReference>
<dbReference type="OrthoDB" id="425534at2759"/>
<comment type="caution">
    <text evidence="6">The sequence shown here is derived from an EMBL/GenBank/DDBJ whole genome shotgun (WGS) entry which is preliminary data.</text>
</comment>
<evidence type="ECO:0000259" key="4">
    <source>
        <dbReference type="Pfam" id="PF00561"/>
    </source>
</evidence>
<name>A0A9P5YWN5_9AGAR</name>
<feature type="transmembrane region" description="Helical" evidence="3">
    <location>
        <begin position="12"/>
        <end position="31"/>
    </location>
</feature>
<keyword evidence="3" id="KW-0472">Membrane</keyword>
<dbReference type="Pfam" id="PF00561">
    <property type="entry name" value="Abhydrolase_1"/>
    <property type="match status" value="1"/>
</dbReference>
<evidence type="ECO:0000256" key="1">
    <source>
        <dbReference type="ARBA" id="ARBA00010088"/>
    </source>
</evidence>
<sequence>MPRRESDVSLSLLGILVLLHITLVGLFIFVGQPSAWYTPYRTGEGVVAAVTTDFSWETLPARKFLDWHDCFPDRQCARLIVPLDHSDPSSTQEATIALIRKPSIFPPTSKSYRGPILFNPGGPGGSGVDMVQARGDQFSTIVGPQFDIVGFDPRGIGRSTPRASFFSTAIERELWNAADSLNFVTNSSGEGVARTWARAHLLGKLAERNDDGGLRYFNTDQTARDMLSIVRAHGKEKLLYWGFSYGTSLGAVFASLFPDKVERMILDGVVDSDEYFGNEWSNNLSDANKALSSFFTSCAHAGASTCPFWAPTPDAIRTNFTRITESVRARPIPVLIPQPSELGKSTATYGLLDYPILRQAIFRSIYVPYSLFPLLAKGFAELAEGNGTLLFQRFANGGDKPPFECSCDSEEKHRWDRVMDPSVAIFCNDNPQIPGDLEWAENYFERMVHASDWADVWAGSLIACQGWPKFPKTNFRGPFGGNTSHPILFIGNTADPVTPLWGARKMSKVFNGSAVLTQDSAGHCSLSAPSLCTAKHIRLYFATGYERYGH</sequence>
<keyword evidence="3" id="KW-0812">Transmembrane</keyword>
<protein>
    <submittedName>
        <fullName evidence="6">Alpha/beta-hydrolase</fullName>
    </submittedName>
</protein>
<proteinExistence type="inferred from homology"/>
<dbReference type="Pfam" id="PF08386">
    <property type="entry name" value="Abhydrolase_4"/>
    <property type="match status" value="1"/>
</dbReference>
<evidence type="ECO:0000313" key="7">
    <source>
        <dbReference type="Proteomes" id="UP000807469"/>
    </source>
</evidence>
<dbReference type="EMBL" id="MU155339">
    <property type="protein sequence ID" value="KAF9475280.1"/>
    <property type="molecule type" value="Genomic_DNA"/>
</dbReference>
<reference evidence="6" key="1">
    <citation type="submission" date="2020-11" db="EMBL/GenBank/DDBJ databases">
        <authorList>
            <consortium name="DOE Joint Genome Institute"/>
            <person name="Ahrendt S."/>
            <person name="Riley R."/>
            <person name="Andreopoulos W."/>
            <person name="Labutti K."/>
            <person name="Pangilinan J."/>
            <person name="Ruiz-Duenas F.J."/>
            <person name="Barrasa J.M."/>
            <person name="Sanchez-Garcia M."/>
            <person name="Camarero S."/>
            <person name="Miyauchi S."/>
            <person name="Serrano A."/>
            <person name="Linde D."/>
            <person name="Babiker R."/>
            <person name="Drula E."/>
            <person name="Ayuso-Fernandez I."/>
            <person name="Pacheco R."/>
            <person name="Padilla G."/>
            <person name="Ferreira P."/>
            <person name="Barriuso J."/>
            <person name="Kellner H."/>
            <person name="Castanera R."/>
            <person name="Alfaro M."/>
            <person name="Ramirez L."/>
            <person name="Pisabarro A.G."/>
            <person name="Kuo A."/>
            <person name="Tritt A."/>
            <person name="Lipzen A."/>
            <person name="He G."/>
            <person name="Yan M."/>
            <person name="Ng V."/>
            <person name="Cullen D."/>
            <person name="Martin F."/>
            <person name="Rosso M.-N."/>
            <person name="Henrissat B."/>
            <person name="Hibbett D."/>
            <person name="Martinez A.T."/>
            <person name="Grigoriev I.V."/>
        </authorList>
    </citation>
    <scope>NUCLEOTIDE SEQUENCE</scope>
    <source>
        <strain evidence="6">CIRM-BRFM 674</strain>
    </source>
</reference>
<evidence type="ECO:0000256" key="3">
    <source>
        <dbReference type="SAM" id="Phobius"/>
    </source>
</evidence>
<dbReference type="InterPro" id="IPR029058">
    <property type="entry name" value="AB_hydrolase_fold"/>
</dbReference>
<keyword evidence="7" id="KW-1185">Reference proteome</keyword>
<accession>A0A9P5YWN5</accession>
<keyword evidence="2" id="KW-0378">Hydrolase</keyword>
<dbReference type="AlphaFoldDB" id="A0A9P5YWN5"/>
<feature type="domain" description="Peptidase S33 tripeptidyl aminopeptidase-like C-terminal" evidence="5">
    <location>
        <begin position="453"/>
        <end position="544"/>
    </location>
</feature>
<dbReference type="Proteomes" id="UP000807469">
    <property type="component" value="Unassembled WGS sequence"/>
</dbReference>
<dbReference type="GO" id="GO:0016787">
    <property type="term" value="F:hydrolase activity"/>
    <property type="evidence" value="ECO:0007669"/>
    <property type="project" value="UniProtKB-KW"/>
</dbReference>
<dbReference type="PANTHER" id="PTHR43248:SF25">
    <property type="entry name" value="AB HYDROLASE-1 DOMAIN-CONTAINING PROTEIN-RELATED"/>
    <property type="match status" value="1"/>
</dbReference>
<evidence type="ECO:0000256" key="2">
    <source>
        <dbReference type="ARBA" id="ARBA00022801"/>
    </source>
</evidence>